<dbReference type="Proteomes" id="UP000824037">
    <property type="component" value="Unassembled WGS sequence"/>
</dbReference>
<feature type="transmembrane region" description="Helical" evidence="9">
    <location>
        <begin position="371"/>
        <end position="400"/>
    </location>
</feature>
<feature type="transmembrane region" description="Helical" evidence="9">
    <location>
        <begin position="128"/>
        <end position="145"/>
    </location>
</feature>
<feature type="transmembrane region" description="Helical" evidence="9">
    <location>
        <begin position="48"/>
        <end position="68"/>
    </location>
</feature>
<reference evidence="10" key="2">
    <citation type="submission" date="2021-04" db="EMBL/GenBank/DDBJ databases">
        <authorList>
            <person name="Gilroy R."/>
        </authorList>
    </citation>
    <scope>NUCLEOTIDE SEQUENCE</scope>
    <source>
        <strain evidence="10">ChiGjej4B4-7305</strain>
    </source>
</reference>
<dbReference type="PANTHER" id="PTHR43337:SF1">
    <property type="entry name" value="XANTHINE_URACIL PERMEASE C887.17-RELATED"/>
    <property type="match status" value="1"/>
</dbReference>
<feature type="transmembrane region" description="Helical" evidence="9">
    <location>
        <begin position="420"/>
        <end position="447"/>
    </location>
</feature>
<dbReference type="GO" id="GO:0005345">
    <property type="term" value="F:purine nucleobase transmembrane transporter activity"/>
    <property type="evidence" value="ECO:0007669"/>
    <property type="project" value="TreeGrafter"/>
</dbReference>
<dbReference type="EMBL" id="DXBY01000137">
    <property type="protein sequence ID" value="HIZ35740.1"/>
    <property type="molecule type" value="Genomic_DNA"/>
</dbReference>
<feature type="transmembrane region" description="Helical" evidence="9">
    <location>
        <begin position="196"/>
        <end position="214"/>
    </location>
</feature>
<reference evidence="10" key="1">
    <citation type="journal article" date="2021" name="PeerJ">
        <title>Extensive microbial diversity within the chicken gut microbiome revealed by metagenomics and culture.</title>
        <authorList>
            <person name="Gilroy R."/>
            <person name="Ravi A."/>
            <person name="Getino M."/>
            <person name="Pursley I."/>
            <person name="Horton D.L."/>
            <person name="Alikhan N.F."/>
            <person name="Baker D."/>
            <person name="Gharbi K."/>
            <person name="Hall N."/>
            <person name="Watson M."/>
            <person name="Adriaenssens E.M."/>
            <person name="Foster-Nyarko E."/>
            <person name="Jarju S."/>
            <person name="Secka A."/>
            <person name="Antonio M."/>
            <person name="Oren A."/>
            <person name="Chaudhuri R.R."/>
            <person name="La Ragione R."/>
            <person name="Hildebrand F."/>
            <person name="Pallen M.J."/>
        </authorList>
    </citation>
    <scope>NUCLEOTIDE SEQUENCE</scope>
    <source>
        <strain evidence="10">ChiGjej4B4-7305</strain>
    </source>
</reference>
<feature type="transmembrane region" description="Helical" evidence="9">
    <location>
        <begin position="221"/>
        <end position="241"/>
    </location>
</feature>
<accession>A0A9D2EE48</accession>
<feature type="transmembrane region" description="Helical" evidence="9">
    <location>
        <begin position="459"/>
        <end position="475"/>
    </location>
</feature>
<dbReference type="InterPro" id="IPR026033">
    <property type="entry name" value="Azg-like_bact_archaea"/>
</dbReference>
<keyword evidence="4 8" id="KW-1003">Cell membrane</keyword>
<comment type="similarity">
    <text evidence="2 8">Belongs to the nucleobase:cation symporter-2 (NCS2) (TC 2.A.40) family. Azg-like subfamily.</text>
</comment>
<evidence type="ECO:0000256" key="8">
    <source>
        <dbReference type="PIRNR" id="PIRNR005353"/>
    </source>
</evidence>
<comment type="caution">
    <text evidence="10">The sequence shown here is derived from an EMBL/GenBank/DDBJ whole genome shotgun (WGS) entry which is preliminary data.</text>
</comment>
<keyword evidence="5 8" id="KW-0812">Transmembrane</keyword>
<dbReference type="AlphaFoldDB" id="A0A9D2EE48"/>
<evidence type="ECO:0000256" key="3">
    <source>
        <dbReference type="ARBA" id="ARBA00022448"/>
    </source>
</evidence>
<name>A0A9D2EE48_9MICO</name>
<evidence type="ECO:0000256" key="2">
    <source>
        <dbReference type="ARBA" id="ARBA00005697"/>
    </source>
</evidence>
<keyword evidence="6 8" id="KW-1133">Transmembrane helix</keyword>
<feature type="transmembrane region" description="Helical" evidence="9">
    <location>
        <begin position="74"/>
        <end position="97"/>
    </location>
</feature>
<organism evidence="10 11">
    <name type="scientific">Candidatus Ruania gallistercoris</name>
    <dbReference type="NCBI Taxonomy" id="2838746"/>
    <lineage>
        <taxon>Bacteria</taxon>
        <taxon>Bacillati</taxon>
        <taxon>Actinomycetota</taxon>
        <taxon>Actinomycetes</taxon>
        <taxon>Micrococcales</taxon>
        <taxon>Ruaniaceae</taxon>
        <taxon>Ruania</taxon>
    </lineage>
</organism>
<evidence type="ECO:0000256" key="9">
    <source>
        <dbReference type="SAM" id="Phobius"/>
    </source>
</evidence>
<evidence type="ECO:0000313" key="10">
    <source>
        <dbReference type="EMBL" id="HIZ35740.1"/>
    </source>
</evidence>
<evidence type="ECO:0000256" key="5">
    <source>
        <dbReference type="ARBA" id="ARBA00022692"/>
    </source>
</evidence>
<proteinExistence type="inferred from homology"/>
<feature type="transmembrane region" description="Helical" evidence="9">
    <location>
        <begin position="104"/>
        <end position="122"/>
    </location>
</feature>
<comment type="subcellular location">
    <subcellularLocation>
        <location evidence="1 8">Cell membrane</location>
        <topology evidence="1 8">Multi-pass membrane protein</topology>
    </subcellularLocation>
</comment>
<dbReference type="PANTHER" id="PTHR43337">
    <property type="entry name" value="XANTHINE/URACIL PERMEASE C887.17-RELATED"/>
    <property type="match status" value="1"/>
</dbReference>
<evidence type="ECO:0000313" key="11">
    <source>
        <dbReference type="Proteomes" id="UP000824037"/>
    </source>
</evidence>
<feature type="transmembrane region" description="Helical" evidence="9">
    <location>
        <begin position="157"/>
        <end position="176"/>
    </location>
</feature>
<evidence type="ECO:0000256" key="1">
    <source>
        <dbReference type="ARBA" id="ARBA00004651"/>
    </source>
</evidence>
<keyword evidence="3 8" id="KW-0813">Transport</keyword>
<dbReference type="InterPro" id="IPR006043">
    <property type="entry name" value="NCS2"/>
</dbReference>
<protein>
    <submittedName>
        <fullName evidence="10">NCS2 family permease</fullName>
    </submittedName>
</protein>
<evidence type="ECO:0000256" key="4">
    <source>
        <dbReference type="ARBA" id="ARBA00022475"/>
    </source>
</evidence>
<keyword evidence="7 8" id="KW-0472">Membrane</keyword>
<evidence type="ECO:0000256" key="7">
    <source>
        <dbReference type="ARBA" id="ARBA00023136"/>
    </source>
</evidence>
<dbReference type="PIRSF" id="PIRSF005353">
    <property type="entry name" value="PbuG"/>
    <property type="match status" value="1"/>
</dbReference>
<sequence>MTTDTSRPVADPTEPSAPKRRGLLDRYFGISAAGSTLPREIRAGLTTFLAMSYIVFVNPDVLSNAIVIPGVDNVFTQLIMTTCLAAAIGSLVMGLIARYPFAQAPGMGLNAFFAFTVVIGMGYSWESALAAVFISGVLFVVLSVVGARRAIVQALPLTLKLAITAGIGAFLAFLGMKNAEIIVADEATFLALGDMRSAPVWLALLGLMLTAVLMKLKVTGAILWGILAATAVAILTGAAVYTGEEGLVPFQGFGDGVLGLPMWPSDLAFQLDFAGLMNGESLIVGMVTVVLTFFVVDFFDATGTLTGLAQRAGYLDEHGNMPRAKTVFSMDGLAAITGALLGTSTTTAYVESAAGVEEGGRTGMTAVTTGGLFLAAMFFWPLIGAVPSAATAPALILVGALMMGGVKDVAWGDIGESLPAFLTVVAMPFTFSIANGVSLGIISYAVIKLFSGKAKQASWLLYLLAALLLARYIWLS</sequence>
<dbReference type="Pfam" id="PF00860">
    <property type="entry name" value="Xan_ur_permease"/>
    <property type="match status" value="1"/>
</dbReference>
<dbReference type="GO" id="GO:0005886">
    <property type="term" value="C:plasma membrane"/>
    <property type="evidence" value="ECO:0007669"/>
    <property type="project" value="UniProtKB-SubCell"/>
</dbReference>
<feature type="transmembrane region" description="Helical" evidence="9">
    <location>
        <begin position="281"/>
        <end position="299"/>
    </location>
</feature>
<dbReference type="InterPro" id="IPR045018">
    <property type="entry name" value="Azg-like"/>
</dbReference>
<gene>
    <name evidence="10" type="ORF">H9815_08170</name>
</gene>
<evidence type="ECO:0000256" key="6">
    <source>
        <dbReference type="ARBA" id="ARBA00022989"/>
    </source>
</evidence>